<evidence type="ECO:0000313" key="6">
    <source>
        <dbReference type="EMBL" id="MFD1001138.1"/>
    </source>
</evidence>
<feature type="transmembrane region" description="Helical" evidence="5">
    <location>
        <begin position="303"/>
        <end position="325"/>
    </location>
</feature>
<keyword evidence="4 5" id="KW-0472">Membrane</keyword>
<dbReference type="InterPro" id="IPR002293">
    <property type="entry name" value="AA/rel_permease1"/>
</dbReference>
<organism evidence="6 7">
    <name type="scientific">Ohtaekwangia kribbensis</name>
    <dbReference type="NCBI Taxonomy" id="688913"/>
    <lineage>
        <taxon>Bacteria</taxon>
        <taxon>Pseudomonadati</taxon>
        <taxon>Bacteroidota</taxon>
        <taxon>Cytophagia</taxon>
        <taxon>Cytophagales</taxon>
        <taxon>Fulvivirgaceae</taxon>
        <taxon>Ohtaekwangia</taxon>
    </lineage>
</organism>
<evidence type="ECO:0000256" key="1">
    <source>
        <dbReference type="ARBA" id="ARBA00004141"/>
    </source>
</evidence>
<keyword evidence="7" id="KW-1185">Reference proteome</keyword>
<evidence type="ECO:0000256" key="5">
    <source>
        <dbReference type="SAM" id="Phobius"/>
    </source>
</evidence>
<comment type="subcellular location">
    <subcellularLocation>
        <location evidence="1">Membrane</location>
        <topology evidence="1">Multi-pass membrane protein</topology>
    </subcellularLocation>
</comment>
<keyword evidence="2 5" id="KW-0812">Transmembrane</keyword>
<dbReference type="Proteomes" id="UP001597112">
    <property type="component" value="Unassembled WGS sequence"/>
</dbReference>
<dbReference type="Pfam" id="PF13520">
    <property type="entry name" value="AA_permease_2"/>
    <property type="match status" value="1"/>
</dbReference>
<feature type="transmembrane region" description="Helical" evidence="5">
    <location>
        <begin position="399"/>
        <end position="417"/>
    </location>
</feature>
<feature type="transmembrane region" description="Helical" evidence="5">
    <location>
        <begin position="488"/>
        <end position="505"/>
    </location>
</feature>
<feature type="transmembrane region" description="Helical" evidence="5">
    <location>
        <begin position="52"/>
        <end position="72"/>
    </location>
</feature>
<dbReference type="PANTHER" id="PTHR11785">
    <property type="entry name" value="AMINO ACID TRANSPORTER"/>
    <property type="match status" value="1"/>
</dbReference>
<feature type="transmembrane region" description="Helical" evidence="5">
    <location>
        <begin position="254"/>
        <end position="272"/>
    </location>
</feature>
<feature type="transmembrane region" description="Helical" evidence="5">
    <location>
        <begin position="84"/>
        <end position="106"/>
    </location>
</feature>
<name>A0ABW3K569_9BACT</name>
<dbReference type="EMBL" id="JBHTKA010000007">
    <property type="protein sequence ID" value="MFD1001138.1"/>
    <property type="molecule type" value="Genomic_DNA"/>
</dbReference>
<sequence length="517" mass="55740">MQPLDKIVLEEGNSSPIAHTGTVNFVQIAFTVNLFSSMTDETKQEFKPHLGLLDATMIVAGSMIGSGIFIVSSEITRSVGGAGYLVAMWVLAGVITIIAAVSYGELSAMYPKAGGMYVYLREAFGPLTGFLYGWTFFTIIQTGTIAAVGVAFAKFTSYLLPAVGEENILLSVGEFQLKASQLISIAVIVLLTYINSRGVKNGAFIQTFLTLIKIASLTGLIVFGFLWGASSETWTLNWQNAWTASSLTTGNGNVVPAALSGLAFFGAIAIAMKGSLFSSDSWHNITFIAGEVKNPKRNIGLSLVLGTLLVTVIYVLTNIMYLAVIPLEGIAFAKSDRVGVVAAEYIFGPAGTIIIAVMIMISTFGCNNGLILAGARVYYTMAKDNLFFARAGVLNKYEVPGYSLWLQCIWASVLCLTGKYNDLLALVIFGVLIFYVFTIIGIYVLRKTRPDIPRPYKAFGYPVLPAIYIVVASALAILLLIFETRYTLPGLAIILLGIPVYYFILKGKRDESLAVNG</sequence>
<evidence type="ECO:0000256" key="3">
    <source>
        <dbReference type="ARBA" id="ARBA00022989"/>
    </source>
</evidence>
<dbReference type="PIRSF" id="PIRSF006060">
    <property type="entry name" value="AA_transporter"/>
    <property type="match status" value="1"/>
</dbReference>
<protein>
    <submittedName>
        <fullName evidence="6">APC family permease</fullName>
    </submittedName>
</protein>
<dbReference type="Gene3D" id="1.20.1740.10">
    <property type="entry name" value="Amino acid/polyamine transporter I"/>
    <property type="match status" value="1"/>
</dbReference>
<evidence type="ECO:0000256" key="4">
    <source>
        <dbReference type="ARBA" id="ARBA00023136"/>
    </source>
</evidence>
<reference evidence="7" key="1">
    <citation type="journal article" date="2019" name="Int. J. Syst. Evol. Microbiol.">
        <title>The Global Catalogue of Microorganisms (GCM) 10K type strain sequencing project: providing services to taxonomists for standard genome sequencing and annotation.</title>
        <authorList>
            <consortium name="The Broad Institute Genomics Platform"/>
            <consortium name="The Broad Institute Genome Sequencing Center for Infectious Disease"/>
            <person name="Wu L."/>
            <person name="Ma J."/>
        </authorList>
    </citation>
    <scope>NUCLEOTIDE SEQUENCE [LARGE SCALE GENOMIC DNA]</scope>
    <source>
        <strain evidence="7">CCUG 58938</strain>
    </source>
</reference>
<feature type="transmembrane region" description="Helical" evidence="5">
    <location>
        <begin position="175"/>
        <end position="196"/>
    </location>
</feature>
<feature type="transmembrane region" description="Helical" evidence="5">
    <location>
        <begin position="423"/>
        <end position="446"/>
    </location>
</feature>
<keyword evidence="3 5" id="KW-1133">Transmembrane helix</keyword>
<feature type="transmembrane region" description="Helical" evidence="5">
    <location>
        <begin position="345"/>
        <end position="378"/>
    </location>
</feature>
<feature type="transmembrane region" description="Helical" evidence="5">
    <location>
        <begin position="208"/>
        <end position="229"/>
    </location>
</feature>
<dbReference type="InterPro" id="IPR050598">
    <property type="entry name" value="AminoAcid_Transporter"/>
</dbReference>
<accession>A0ABW3K569</accession>
<evidence type="ECO:0000313" key="7">
    <source>
        <dbReference type="Proteomes" id="UP001597112"/>
    </source>
</evidence>
<comment type="caution">
    <text evidence="6">The sequence shown here is derived from an EMBL/GenBank/DDBJ whole genome shotgun (WGS) entry which is preliminary data.</text>
</comment>
<feature type="transmembrane region" description="Helical" evidence="5">
    <location>
        <begin position="127"/>
        <end position="155"/>
    </location>
</feature>
<dbReference type="PANTHER" id="PTHR11785:SF512">
    <property type="entry name" value="SOBREMESA, ISOFORM B"/>
    <property type="match status" value="1"/>
</dbReference>
<proteinExistence type="predicted"/>
<evidence type="ECO:0000256" key="2">
    <source>
        <dbReference type="ARBA" id="ARBA00022692"/>
    </source>
</evidence>
<dbReference type="RefSeq" id="WP_377580587.1">
    <property type="nucleotide sequence ID" value="NZ_JBHTKA010000007.1"/>
</dbReference>
<feature type="transmembrane region" description="Helical" evidence="5">
    <location>
        <begin position="458"/>
        <end position="482"/>
    </location>
</feature>
<gene>
    <name evidence="6" type="ORF">ACFQ21_17555</name>
</gene>